<dbReference type="InterPro" id="IPR029063">
    <property type="entry name" value="SAM-dependent_MTases_sf"/>
</dbReference>
<feature type="binding site" evidence="10">
    <location>
        <position position="245"/>
    </location>
    <ligand>
        <name>S-adenosyl-L-methionine</name>
        <dbReference type="ChEBI" id="CHEBI:59789"/>
    </ligand>
</feature>
<evidence type="ECO:0000256" key="6">
    <source>
        <dbReference type="ARBA" id="ARBA00022691"/>
    </source>
</evidence>
<feature type="binding site" evidence="10">
    <location>
        <position position="307"/>
    </location>
    <ligand>
        <name>S-adenosyl-L-methionine</name>
        <dbReference type="ChEBI" id="CHEBI:59789"/>
    </ligand>
</feature>
<evidence type="ECO:0000256" key="11">
    <source>
        <dbReference type="SAM" id="MobiDB-lite"/>
    </source>
</evidence>
<evidence type="ECO:0000259" key="12">
    <source>
        <dbReference type="PROSITE" id="PS51686"/>
    </source>
</evidence>
<evidence type="ECO:0000256" key="7">
    <source>
        <dbReference type="ARBA" id="ARBA00022694"/>
    </source>
</evidence>
<dbReference type="InterPro" id="IPR001678">
    <property type="entry name" value="MeTrfase_RsmB-F_NOP2_dom"/>
</dbReference>
<dbReference type="GO" id="GO:0000049">
    <property type="term" value="F:tRNA binding"/>
    <property type="evidence" value="ECO:0007669"/>
    <property type="project" value="UniProtKB-KW"/>
</dbReference>
<accession>A0A1S2YGC6</accession>
<feature type="region of interest" description="Disordered" evidence="11">
    <location>
        <begin position="578"/>
        <end position="604"/>
    </location>
</feature>
<feature type="binding site" evidence="10">
    <location>
        <begin position="213"/>
        <end position="219"/>
    </location>
    <ligand>
        <name>S-adenosyl-L-methionine</name>
        <dbReference type="ChEBI" id="CHEBI:59789"/>
    </ligand>
</feature>
<evidence type="ECO:0000313" key="13">
    <source>
        <dbReference type="Proteomes" id="UP000087171"/>
    </source>
</evidence>
<gene>
    <name evidence="14" type="primary">LOC101488656</name>
</gene>
<feature type="active site" description="Nucleophile" evidence="10">
    <location>
        <position position="360"/>
    </location>
</feature>
<feature type="region of interest" description="Disordered" evidence="11">
    <location>
        <begin position="816"/>
        <end position="851"/>
    </location>
</feature>
<keyword evidence="4 10" id="KW-0489">Methyltransferase</keyword>
<keyword evidence="13" id="KW-1185">Reference proteome</keyword>
<dbReference type="AlphaFoldDB" id="A0A1S2YGC6"/>
<comment type="similarity">
    <text evidence="2 10">Belongs to the class I-like SAM-binding methyltransferase superfamily. RsmB/NOP family.</text>
</comment>
<dbReference type="Pfam" id="PF25376">
    <property type="entry name" value="Pre-PUA_NSUN2"/>
    <property type="match status" value="1"/>
</dbReference>
<protein>
    <submittedName>
        <fullName evidence="14">tRNA (Cytosine(34)-C(5))-methyltransferase-like</fullName>
    </submittedName>
</protein>
<feature type="compositionally biased region" description="Basic residues" evidence="11">
    <location>
        <begin position="31"/>
        <end position="47"/>
    </location>
</feature>
<keyword evidence="6 10" id="KW-0949">S-adenosyl-L-methionine</keyword>
<dbReference type="OrthoDB" id="6093671at2759"/>
<dbReference type="eggNOG" id="KOG2198">
    <property type="taxonomic scope" value="Eukaryota"/>
</dbReference>
<dbReference type="FunFam" id="3.40.50.150:FF:000153">
    <property type="entry name" value="S-adenosyl-L-methionine-dependent methyltransferase superfamily protein"/>
    <property type="match status" value="1"/>
</dbReference>
<name>A0A1S2YGC6_CICAR</name>
<keyword evidence="3" id="KW-0820">tRNA-binding</keyword>
<dbReference type="GO" id="GO:0016428">
    <property type="term" value="F:tRNA (cytidine-5-)-methyltransferase activity"/>
    <property type="evidence" value="ECO:0007669"/>
    <property type="project" value="InterPro"/>
</dbReference>
<sequence length="851" mass="95632">MIFQIKTLSKNPNWAPQLHSRETMGGAGRSRTQRKHFRQNRQNVWKRSKSDPDPSSLSSDKPQTTHWTPFETQNPSFDSYYKEQRIVDPQEWEQFVAILRTPLPASFRINSSSQFADDIRSQLENDFVHSLRAEVVEGGETEAIRPLAWYPGNFAWHSNFSRMELRKNQTLERFHEFLKLENEIGNITRQEAVSMVPPLFLDVHPDHFVLDMCAAPGSKTFQLLEIIHQSTKAGSLPDGMVIANDLDVQRCNLLIHQTKRMCTANLIVTNHEAQHFPGCRLNKNKNYEKMESDHNIHQLVFDRVLCDVPCSGDGTLRKAPDMWRKWNSGMGQGLHSLQVLIAMRGLSLLKVGGRMVYSTCSMNPIENEAVVAEVLRRCGGSVELVDVSSELPQLIRRPGLKRWKVYDKGSWFVSSKDVPKFRRSVILSSMFPSGIRYQDLGDSNCNADTGDDITSVVNGKAEDGIEALENPVMSESAEASNFPLEHCMRIMPHDQNTGAFFIAVLQKVSPLPALLEKPSTIIDEPNVEPPNHSLEDAQTPQINSSETTLEEVLAVPEENVNDNIYNTEDLEVITCEEQNSEEAKEPHNAENTEKKVPGKRKLQSQGKWRGVDPVLFFKDEAVINSIKDFYGIDERFPFNGRLVTRNSDMSHVKRIYYVSKSVKDILGLNFSVGQQLKITSVGLKMFERQTAREGSSAPCAFRISSEGLPIILPFITKQIVHASPVDFKHLLQDKDVKFTDFADAQFGEKAANLLPGCCVVIMAKASTVATESFEVDESTIAIGCWRGRARLSVMVTAMDCQEMLERLLIRLDTEKGSSGHVGKLSDDVGGEVQPVQELNDKNDDDVKAAVS</sequence>
<evidence type="ECO:0000256" key="4">
    <source>
        <dbReference type="ARBA" id="ARBA00022603"/>
    </source>
</evidence>
<dbReference type="InterPro" id="IPR049560">
    <property type="entry name" value="MeTrfase_RsmB-F_NOP2_cat"/>
</dbReference>
<dbReference type="InterPro" id="IPR018314">
    <property type="entry name" value="RsmB/NOL1/NOP2-like_CS"/>
</dbReference>
<dbReference type="PROSITE" id="PS01153">
    <property type="entry name" value="NOL1_NOP2_SUN"/>
    <property type="match status" value="1"/>
</dbReference>
<dbReference type="Pfam" id="PF25378">
    <property type="entry name" value="PUA_NSUN2"/>
    <property type="match status" value="1"/>
</dbReference>
<evidence type="ECO:0000256" key="10">
    <source>
        <dbReference type="PROSITE-ProRule" id="PRU01023"/>
    </source>
</evidence>
<evidence type="ECO:0000256" key="2">
    <source>
        <dbReference type="ARBA" id="ARBA00007494"/>
    </source>
</evidence>
<keyword evidence="8 10" id="KW-0694">RNA-binding</keyword>
<evidence type="ECO:0000256" key="8">
    <source>
        <dbReference type="ARBA" id="ARBA00022884"/>
    </source>
</evidence>
<proteinExistence type="inferred from homology"/>
<keyword evidence="5 10" id="KW-0808">Transferase</keyword>
<dbReference type="STRING" id="3827.A0A1S2YGC6"/>
<feature type="compositionally biased region" description="Basic and acidic residues" evidence="11">
    <location>
        <begin position="581"/>
        <end position="596"/>
    </location>
</feature>
<dbReference type="PANTHER" id="PTHR22808">
    <property type="entry name" value="NCL1 YEAST -RELATED NOL1/NOP2/FMU SUN DOMAIN-CONTAINING"/>
    <property type="match status" value="1"/>
</dbReference>
<dbReference type="PANTHER" id="PTHR22808:SF1">
    <property type="entry name" value="RNA CYTOSINE-C(5)-METHYLTRANSFERASE NSUN2-RELATED"/>
    <property type="match status" value="1"/>
</dbReference>
<dbReference type="InterPro" id="IPR057285">
    <property type="entry name" value="Pre-PUA_NSUN2"/>
</dbReference>
<dbReference type="PROSITE" id="PS51686">
    <property type="entry name" value="SAM_MT_RSMB_NOP"/>
    <property type="match status" value="1"/>
</dbReference>
<comment type="subcellular location">
    <subcellularLocation>
        <location evidence="1">Nucleus</location>
    </subcellularLocation>
</comment>
<dbReference type="InterPro" id="IPR023270">
    <property type="entry name" value="RCMT_NCL1"/>
</dbReference>
<dbReference type="PRINTS" id="PR02008">
    <property type="entry name" value="RCMTFAMILY"/>
</dbReference>
<dbReference type="GO" id="GO:0005634">
    <property type="term" value="C:nucleus"/>
    <property type="evidence" value="ECO:0007669"/>
    <property type="project" value="UniProtKB-SubCell"/>
</dbReference>
<dbReference type="RefSeq" id="XP_004504102.1">
    <property type="nucleotide sequence ID" value="XM_004504045.3"/>
</dbReference>
<dbReference type="GeneID" id="101488656"/>
<evidence type="ECO:0000256" key="1">
    <source>
        <dbReference type="ARBA" id="ARBA00004123"/>
    </source>
</evidence>
<dbReference type="Proteomes" id="UP000087171">
    <property type="component" value="Chromosome Ca6"/>
</dbReference>
<evidence type="ECO:0000256" key="3">
    <source>
        <dbReference type="ARBA" id="ARBA00022555"/>
    </source>
</evidence>
<dbReference type="PaxDb" id="3827-XP_004504102.1"/>
<dbReference type="InterPro" id="IPR023267">
    <property type="entry name" value="RCMT"/>
</dbReference>
<dbReference type="SUPFAM" id="SSF53335">
    <property type="entry name" value="S-adenosyl-L-methionine-dependent methyltransferases"/>
    <property type="match status" value="1"/>
</dbReference>
<feature type="compositionally biased region" description="Low complexity" evidence="11">
    <location>
        <begin position="53"/>
        <end position="62"/>
    </location>
</feature>
<keyword evidence="7" id="KW-0819">tRNA processing</keyword>
<dbReference type="Pfam" id="PF01189">
    <property type="entry name" value="Methyltr_RsmB-F"/>
    <property type="match status" value="1"/>
</dbReference>
<comment type="caution">
    <text evidence="10">Lacks conserved residue(s) required for the propagation of feature annotation.</text>
</comment>
<evidence type="ECO:0000256" key="9">
    <source>
        <dbReference type="ARBA" id="ARBA00023242"/>
    </source>
</evidence>
<dbReference type="InterPro" id="IPR057286">
    <property type="entry name" value="PUA_NSUN2"/>
</dbReference>
<reference evidence="13" key="1">
    <citation type="journal article" date="2013" name="Nat. Biotechnol.">
        <title>Draft genome sequence of chickpea (Cicer arietinum) provides a resource for trait improvement.</title>
        <authorList>
            <person name="Varshney R.K."/>
            <person name="Song C."/>
            <person name="Saxena R.K."/>
            <person name="Azam S."/>
            <person name="Yu S."/>
            <person name="Sharpe A.G."/>
            <person name="Cannon S."/>
            <person name="Baek J."/>
            <person name="Rosen B.D."/>
            <person name="Tar'an B."/>
            <person name="Millan T."/>
            <person name="Zhang X."/>
            <person name="Ramsay L.D."/>
            <person name="Iwata A."/>
            <person name="Wang Y."/>
            <person name="Nelson W."/>
            <person name="Farmer A.D."/>
            <person name="Gaur P.M."/>
            <person name="Soderlund C."/>
            <person name="Penmetsa R.V."/>
            <person name="Xu C."/>
            <person name="Bharti A.K."/>
            <person name="He W."/>
            <person name="Winter P."/>
            <person name="Zhao S."/>
            <person name="Hane J.K."/>
            <person name="Carrasquilla-Garcia N."/>
            <person name="Condie J.A."/>
            <person name="Upadhyaya H.D."/>
            <person name="Luo M.C."/>
            <person name="Thudi M."/>
            <person name="Gowda C.L."/>
            <person name="Singh N.P."/>
            <person name="Lichtenzveig J."/>
            <person name="Gali K.K."/>
            <person name="Rubio J."/>
            <person name="Nadarajan N."/>
            <person name="Dolezel J."/>
            <person name="Bansal K.C."/>
            <person name="Xu X."/>
            <person name="Edwards D."/>
            <person name="Zhang G."/>
            <person name="Kahl G."/>
            <person name="Gil J."/>
            <person name="Singh K.B."/>
            <person name="Datta S.K."/>
            <person name="Jackson S.A."/>
            <person name="Wang J."/>
            <person name="Cook D.R."/>
        </authorList>
    </citation>
    <scope>NUCLEOTIDE SEQUENCE [LARGE SCALE GENOMIC DNA]</scope>
    <source>
        <strain evidence="13">cv. CDC Frontier</strain>
    </source>
</reference>
<dbReference type="KEGG" id="cam:101488656"/>
<keyword evidence="9" id="KW-0539">Nucleus</keyword>
<evidence type="ECO:0000313" key="14">
    <source>
        <dbReference type="RefSeq" id="XP_004504102.1"/>
    </source>
</evidence>
<dbReference type="GO" id="GO:0030488">
    <property type="term" value="P:tRNA methylation"/>
    <property type="evidence" value="ECO:0007669"/>
    <property type="project" value="UniProtKB-ARBA"/>
</dbReference>
<feature type="region of interest" description="Disordered" evidence="11">
    <location>
        <begin position="13"/>
        <end position="72"/>
    </location>
</feature>
<organism evidence="13 14">
    <name type="scientific">Cicer arietinum</name>
    <name type="common">Chickpea</name>
    <name type="synonym">Garbanzo</name>
    <dbReference type="NCBI Taxonomy" id="3827"/>
    <lineage>
        <taxon>Eukaryota</taxon>
        <taxon>Viridiplantae</taxon>
        <taxon>Streptophyta</taxon>
        <taxon>Embryophyta</taxon>
        <taxon>Tracheophyta</taxon>
        <taxon>Spermatophyta</taxon>
        <taxon>Magnoliopsida</taxon>
        <taxon>eudicotyledons</taxon>
        <taxon>Gunneridae</taxon>
        <taxon>Pentapetalae</taxon>
        <taxon>rosids</taxon>
        <taxon>fabids</taxon>
        <taxon>Fabales</taxon>
        <taxon>Fabaceae</taxon>
        <taxon>Papilionoideae</taxon>
        <taxon>50 kb inversion clade</taxon>
        <taxon>NPAAA clade</taxon>
        <taxon>Hologalegina</taxon>
        <taxon>IRL clade</taxon>
        <taxon>Cicereae</taxon>
        <taxon>Cicer</taxon>
    </lineage>
</organism>
<evidence type="ECO:0000256" key="5">
    <source>
        <dbReference type="ARBA" id="ARBA00022679"/>
    </source>
</evidence>
<dbReference type="PRINTS" id="PR02011">
    <property type="entry name" value="RCMTNCL1"/>
</dbReference>
<feature type="domain" description="SAM-dependent MTase RsmB/NOP-type" evidence="12">
    <location>
        <begin position="95"/>
        <end position="508"/>
    </location>
</feature>
<reference evidence="14" key="2">
    <citation type="submission" date="2025-08" db="UniProtKB">
        <authorList>
            <consortium name="RefSeq"/>
        </authorList>
    </citation>
    <scope>IDENTIFICATION</scope>
    <source>
        <tissue evidence="14">Etiolated seedlings</tissue>
    </source>
</reference>
<feature type="compositionally biased region" description="Basic and acidic residues" evidence="11">
    <location>
        <begin position="838"/>
        <end position="851"/>
    </location>
</feature>
<dbReference type="Gene3D" id="3.40.50.150">
    <property type="entry name" value="Vaccinia Virus protein VP39"/>
    <property type="match status" value="1"/>
</dbReference>